<gene>
    <name evidence="1" type="ORF">GCM10007968_27810</name>
</gene>
<keyword evidence="2" id="KW-1185">Reference proteome</keyword>
<evidence type="ECO:0008006" key="3">
    <source>
        <dbReference type="Google" id="ProtNLM"/>
    </source>
</evidence>
<dbReference type="EMBL" id="BMOK01000015">
    <property type="protein sequence ID" value="GGL62272.1"/>
    <property type="molecule type" value="Genomic_DNA"/>
</dbReference>
<dbReference type="RefSeq" id="WP_188804431.1">
    <property type="nucleotide sequence ID" value="NZ_BMOK01000015.1"/>
</dbReference>
<protein>
    <recommendedName>
        <fullName evidence="3">Sporulation inhibitor of replication protein SirA</fullName>
    </recommendedName>
</protein>
<dbReference type="Proteomes" id="UP000654670">
    <property type="component" value="Unassembled WGS sequence"/>
</dbReference>
<proteinExistence type="predicted"/>
<comment type="caution">
    <text evidence="1">The sequence shown here is derived from an EMBL/GenBank/DDBJ whole genome shotgun (WGS) entry which is preliminary data.</text>
</comment>
<name>A0A917W2T5_9BACL</name>
<evidence type="ECO:0000313" key="2">
    <source>
        <dbReference type="Proteomes" id="UP000654670"/>
    </source>
</evidence>
<organism evidence="1 2">
    <name type="scientific">Sporolactobacillus putidus</name>
    <dbReference type="NCBI Taxonomy" id="492735"/>
    <lineage>
        <taxon>Bacteria</taxon>
        <taxon>Bacillati</taxon>
        <taxon>Bacillota</taxon>
        <taxon>Bacilli</taxon>
        <taxon>Bacillales</taxon>
        <taxon>Sporolactobacillaceae</taxon>
        <taxon>Sporolactobacillus</taxon>
    </lineage>
</organism>
<dbReference type="Pfam" id="PF10747">
    <property type="entry name" value="SirA"/>
    <property type="match status" value="1"/>
</dbReference>
<dbReference type="Gene3D" id="3.30.310.250">
    <property type="entry name" value="Sporulation inhibitor of replication protein SirA"/>
    <property type="match status" value="1"/>
</dbReference>
<sequence>MRSYHIYLIKDSISEHYFGKEEKLFRLFKDCRSAQDKHLKEVMYRQVCYISHHLDVRRFGMQLQTACSFMPEYTYEDPIHYLKSRRPYSEAVLELRDRELKMTAQGTSDMEVTFFEVLRKLDGHFLAIDFQRRQCAWLNPIKNADFLQSKVDLISRDSVH</sequence>
<accession>A0A917W2T5</accession>
<dbReference type="InterPro" id="IPR019683">
    <property type="entry name" value="SirA"/>
</dbReference>
<reference evidence="1" key="2">
    <citation type="submission" date="2020-09" db="EMBL/GenBank/DDBJ databases">
        <authorList>
            <person name="Sun Q."/>
            <person name="Ohkuma M."/>
        </authorList>
    </citation>
    <scope>NUCLEOTIDE SEQUENCE</scope>
    <source>
        <strain evidence="1">JCM 15325</strain>
    </source>
</reference>
<reference evidence="1" key="1">
    <citation type="journal article" date="2014" name="Int. J. Syst. Evol. Microbiol.">
        <title>Complete genome sequence of Corynebacterium casei LMG S-19264T (=DSM 44701T), isolated from a smear-ripened cheese.</title>
        <authorList>
            <consortium name="US DOE Joint Genome Institute (JGI-PGF)"/>
            <person name="Walter F."/>
            <person name="Albersmeier A."/>
            <person name="Kalinowski J."/>
            <person name="Ruckert C."/>
        </authorList>
    </citation>
    <scope>NUCLEOTIDE SEQUENCE</scope>
    <source>
        <strain evidence="1">JCM 15325</strain>
    </source>
</reference>
<dbReference type="AlphaFoldDB" id="A0A917W2T5"/>
<evidence type="ECO:0000313" key="1">
    <source>
        <dbReference type="EMBL" id="GGL62272.1"/>
    </source>
</evidence>
<dbReference type="InterPro" id="IPR038449">
    <property type="entry name" value="SirA_sf"/>
</dbReference>